<keyword evidence="4" id="KW-1185">Reference proteome</keyword>
<dbReference type="PANTHER" id="PTHR28251">
    <property type="entry name" value="V-TYPE ATPASE ASSEMBLY FACTOR PKR1"/>
    <property type="match status" value="1"/>
</dbReference>
<dbReference type="InParanoid" id="A0A165IIQ7"/>
<accession>A0A165IIQ7</accession>
<keyword evidence="2" id="KW-1133">Transmembrane helix</keyword>
<dbReference type="AlphaFoldDB" id="A0A165IIQ7"/>
<dbReference type="GeneID" id="63823775"/>
<feature type="region of interest" description="Disordered" evidence="1">
    <location>
        <begin position="91"/>
        <end position="111"/>
    </location>
</feature>
<organism evidence="3 4">
    <name type="scientific">Laetiporus sulphureus 93-53</name>
    <dbReference type="NCBI Taxonomy" id="1314785"/>
    <lineage>
        <taxon>Eukaryota</taxon>
        <taxon>Fungi</taxon>
        <taxon>Dikarya</taxon>
        <taxon>Basidiomycota</taxon>
        <taxon>Agaricomycotina</taxon>
        <taxon>Agaricomycetes</taxon>
        <taxon>Polyporales</taxon>
        <taxon>Laetiporus</taxon>
    </lineage>
</organism>
<dbReference type="GO" id="GO:0070072">
    <property type="term" value="P:vacuolar proton-transporting V-type ATPase complex assembly"/>
    <property type="evidence" value="ECO:0007669"/>
    <property type="project" value="InterPro"/>
</dbReference>
<dbReference type="InterPro" id="IPR013945">
    <property type="entry name" value="Pkr1"/>
</dbReference>
<dbReference type="EMBL" id="KV427605">
    <property type="protein sequence ID" value="KZT13132.1"/>
    <property type="molecule type" value="Genomic_DNA"/>
</dbReference>
<keyword evidence="2" id="KW-0812">Transmembrane</keyword>
<dbReference type="GO" id="GO:0005789">
    <property type="term" value="C:endoplasmic reticulum membrane"/>
    <property type="evidence" value="ECO:0007669"/>
    <property type="project" value="TreeGrafter"/>
</dbReference>
<sequence>MPQQKEQMDEASATPVVSNSFMGNILTPGSSLNPTFLLLLDAAFGALLLVLLSLAVATRGNIHLISLMGIELALWASVKWFVHDLHLSEGQEQDHGTAAEAQGPSTRTKED</sequence>
<dbReference type="Pfam" id="PF08636">
    <property type="entry name" value="Pkr1"/>
    <property type="match status" value="1"/>
</dbReference>
<dbReference type="RefSeq" id="XP_040770642.1">
    <property type="nucleotide sequence ID" value="XM_040906746.1"/>
</dbReference>
<name>A0A165IIQ7_9APHY</name>
<evidence type="ECO:0000313" key="4">
    <source>
        <dbReference type="Proteomes" id="UP000076871"/>
    </source>
</evidence>
<feature type="transmembrane region" description="Helical" evidence="2">
    <location>
        <begin position="36"/>
        <end position="57"/>
    </location>
</feature>
<protein>
    <recommendedName>
        <fullName evidence="5">Pkr1-domain-containing protein</fullName>
    </recommendedName>
</protein>
<dbReference type="OrthoDB" id="9626941at2759"/>
<dbReference type="Proteomes" id="UP000076871">
    <property type="component" value="Unassembled WGS sequence"/>
</dbReference>
<proteinExistence type="predicted"/>
<evidence type="ECO:0000256" key="2">
    <source>
        <dbReference type="SAM" id="Phobius"/>
    </source>
</evidence>
<evidence type="ECO:0000256" key="1">
    <source>
        <dbReference type="SAM" id="MobiDB-lite"/>
    </source>
</evidence>
<keyword evidence="2" id="KW-0472">Membrane</keyword>
<gene>
    <name evidence="3" type="ORF">LAESUDRAFT_710199</name>
</gene>
<evidence type="ECO:0000313" key="3">
    <source>
        <dbReference type="EMBL" id="KZT13132.1"/>
    </source>
</evidence>
<reference evidence="3 4" key="1">
    <citation type="journal article" date="2016" name="Mol. Biol. Evol.">
        <title>Comparative Genomics of Early-Diverging Mushroom-Forming Fungi Provides Insights into the Origins of Lignocellulose Decay Capabilities.</title>
        <authorList>
            <person name="Nagy L.G."/>
            <person name="Riley R."/>
            <person name="Tritt A."/>
            <person name="Adam C."/>
            <person name="Daum C."/>
            <person name="Floudas D."/>
            <person name="Sun H."/>
            <person name="Yadav J.S."/>
            <person name="Pangilinan J."/>
            <person name="Larsson K.H."/>
            <person name="Matsuura K."/>
            <person name="Barry K."/>
            <person name="Labutti K."/>
            <person name="Kuo R."/>
            <person name="Ohm R.A."/>
            <person name="Bhattacharya S.S."/>
            <person name="Shirouzu T."/>
            <person name="Yoshinaga Y."/>
            <person name="Martin F.M."/>
            <person name="Grigoriev I.V."/>
            <person name="Hibbett D.S."/>
        </authorList>
    </citation>
    <scope>NUCLEOTIDE SEQUENCE [LARGE SCALE GENOMIC DNA]</scope>
    <source>
        <strain evidence="3 4">93-53</strain>
    </source>
</reference>
<evidence type="ECO:0008006" key="5">
    <source>
        <dbReference type="Google" id="ProtNLM"/>
    </source>
</evidence>
<dbReference type="PANTHER" id="PTHR28251:SF1">
    <property type="entry name" value="V-TYPE ATPASE ASSEMBLY FACTOR PKR1"/>
    <property type="match status" value="1"/>
</dbReference>